<dbReference type="InterPro" id="IPR036188">
    <property type="entry name" value="FAD/NAD-bd_sf"/>
</dbReference>
<dbReference type="PANTHER" id="PTHR42917:SF2">
    <property type="entry name" value="2,4-DIENOYL-COA REDUCTASE [(2E)-ENOYL-COA-PRODUCING]"/>
    <property type="match status" value="1"/>
</dbReference>
<dbReference type="Pfam" id="PF07992">
    <property type="entry name" value="Pyr_redox_2"/>
    <property type="match status" value="1"/>
</dbReference>
<feature type="domain" description="NADH:flavin oxidoreductase/NADH oxidase N-terminal" evidence="10">
    <location>
        <begin position="7"/>
        <end position="337"/>
    </location>
</feature>
<dbReference type="PANTHER" id="PTHR42917">
    <property type="entry name" value="2,4-DIENOYL-COA REDUCTASE"/>
    <property type="match status" value="1"/>
</dbReference>
<evidence type="ECO:0000256" key="2">
    <source>
        <dbReference type="ARBA" id="ARBA00001966"/>
    </source>
</evidence>
<organism evidence="12 13">
    <name type="scientific">Desulfonema limicola</name>
    <dbReference type="NCBI Taxonomy" id="45656"/>
    <lineage>
        <taxon>Bacteria</taxon>
        <taxon>Pseudomonadati</taxon>
        <taxon>Thermodesulfobacteriota</taxon>
        <taxon>Desulfobacteria</taxon>
        <taxon>Desulfobacterales</taxon>
        <taxon>Desulfococcaceae</taxon>
        <taxon>Desulfonema</taxon>
    </lineage>
</organism>
<accession>A0A975BA94</accession>
<keyword evidence="9" id="KW-0411">Iron-sulfur</keyword>
<name>A0A975BA94_9BACT</name>
<dbReference type="Proteomes" id="UP000663720">
    <property type="component" value="Chromosome"/>
</dbReference>
<dbReference type="CDD" id="cd04734">
    <property type="entry name" value="OYE_like_3_FMN"/>
    <property type="match status" value="1"/>
</dbReference>
<evidence type="ECO:0000256" key="1">
    <source>
        <dbReference type="ARBA" id="ARBA00001917"/>
    </source>
</evidence>
<reference evidence="12" key="1">
    <citation type="journal article" date="2021" name="Microb. Physiol.">
        <title>Proteogenomic Insights into the Physiology of Marine, Sulfate-Reducing, Filamentous Desulfonema limicola and Desulfonema magnum.</title>
        <authorList>
            <person name="Schnaars V."/>
            <person name="Wohlbrand L."/>
            <person name="Scheve S."/>
            <person name="Hinrichs C."/>
            <person name="Reinhardt R."/>
            <person name="Rabus R."/>
        </authorList>
    </citation>
    <scope>NUCLEOTIDE SEQUENCE</scope>
    <source>
        <strain evidence="12">5ac10</strain>
    </source>
</reference>
<feature type="domain" description="FAD/NAD(P)-binding" evidence="11">
    <location>
        <begin position="386"/>
        <end position="619"/>
    </location>
</feature>
<protein>
    <submittedName>
        <fullName evidence="12">NADH:flavin oxidoreductase/NADH oxidase</fullName>
    </submittedName>
</protein>
<dbReference type="KEGG" id="dli:dnl_37920"/>
<comment type="similarity">
    <text evidence="3">In the N-terminal section; belongs to the NADH:flavin oxidoreductase/NADH oxidase family.</text>
</comment>
<evidence type="ECO:0000259" key="10">
    <source>
        <dbReference type="Pfam" id="PF00724"/>
    </source>
</evidence>
<keyword evidence="6" id="KW-0479">Metal-binding</keyword>
<keyword evidence="13" id="KW-1185">Reference proteome</keyword>
<dbReference type="NCBIfam" id="TIGR03997">
    <property type="entry name" value="mycofact_OYE_2"/>
    <property type="match status" value="1"/>
</dbReference>
<evidence type="ECO:0000256" key="9">
    <source>
        <dbReference type="ARBA" id="ARBA00023014"/>
    </source>
</evidence>
<keyword evidence="8" id="KW-0408">Iron</keyword>
<dbReference type="Gene3D" id="3.40.50.720">
    <property type="entry name" value="NAD(P)-binding Rossmann-like Domain"/>
    <property type="match status" value="1"/>
</dbReference>
<evidence type="ECO:0000313" key="12">
    <source>
        <dbReference type="EMBL" id="QTA81455.1"/>
    </source>
</evidence>
<dbReference type="EMBL" id="CP061799">
    <property type="protein sequence ID" value="QTA81455.1"/>
    <property type="molecule type" value="Genomic_DNA"/>
</dbReference>
<proteinExistence type="inferred from homology"/>
<evidence type="ECO:0000313" key="13">
    <source>
        <dbReference type="Proteomes" id="UP000663720"/>
    </source>
</evidence>
<dbReference type="AlphaFoldDB" id="A0A975BA94"/>
<evidence type="ECO:0000256" key="7">
    <source>
        <dbReference type="ARBA" id="ARBA00023002"/>
    </source>
</evidence>
<evidence type="ECO:0000259" key="11">
    <source>
        <dbReference type="Pfam" id="PF07992"/>
    </source>
</evidence>
<evidence type="ECO:0000256" key="5">
    <source>
        <dbReference type="ARBA" id="ARBA00022643"/>
    </source>
</evidence>
<evidence type="ECO:0000256" key="8">
    <source>
        <dbReference type="ARBA" id="ARBA00023004"/>
    </source>
</evidence>
<dbReference type="SUPFAM" id="SSF51395">
    <property type="entry name" value="FMN-linked oxidoreductases"/>
    <property type="match status" value="1"/>
</dbReference>
<dbReference type="InterPro" id="IPR023753">
    <property type="entry name" value="FAD/NAD-binding_dom"/>
</dbReference>
<dbReference type="SUPFAM" id="SSF51905">
    <property type="entry name" value="FAD/NAD(P)-binding domain"/>
    <property type="match status" value="1"/>
</dbReference>
<keyword evidence="5" id="KW-0288">FMN</keyword>
<evidence type="ECO:0000256" key="6">
    <source>
        <dbReference type="ARBA" id="ARBA00022723"/>
    </source>
</evidence>
<dbReference type="GO" id="GO:0016491">
    <property type="term" value="F:oxidoreductase activity"/>
    <property type="evidence" value="ECO:0007669"/>
    <property type="project" value="UniProtKB-KW"/>
</dbReference>
<comment type="cofactor">
    <cofactor evidence="1">
        <name>FMN</name>
        <dbReference type="ChEBI" id="CHEBI:58210"/>
    </cofactor>
</comment>
<dbReference type="PRINTS" id="PR00368">
    <property type="entry name" value="FADPNR"/>
</dbReference>
<dbReference type="GO" id="GO:0046872">
    <property type="term" value="F:metal ion binding"/>
    <property type="evidence" value="ECO:0007669"/>
    <property type="project" value="UniProtKB-KW"/>
</dbReference>
<comment type="cofactor">
    <cofactor evidence="2">
        <name>[4Fe-4S] cluster</name>
        <dbReference type="ChEBI" id="CHEBI:49883"/>
    </cofactor>
</comment>
<sequence length="652" mass="71499">MSEFKYLFSPLKIGSVVIPNRLHFAPHMTNYAENNLISDRHIYYYQERTKGGCGLITTEEMGIHPTDHPYDKLVDAYEPETIPGFQKLTRAIHEYDGKIFAQLNHNGMQGDSKISRLPVWGPSPGKDPIFRETCKEMEIEDIKECIEYFAKSALNAVEGGFDGIEIQLGHSSLVRQFLSPLTNHREDEYGGSFENRMRFALEVNAAVRKAVGPDFALGVRLNADEMHPKGGLTHEDAKKIAICFDQSGDLDFMDLSVGTFYNLYLVEGSMHTPLAYTAPLAAGIRSVINLPVFCTNRINDPHLAEKILEDGQADMIGMVRALICDPELPNKAMEGRTEDIRNCIACNQGCIGRMGLGHKLGCLHNPAVGEEKELGMGTLVPSDNPKKVIVVGGGPAGLEAARVAALRKHKVVLFEKAEDVGGQNIIAGKAAGRQEITGVTRWLVSQLNKLDFDMRLGVEADEDMILKEEPDVVVIATGSVPKTNPFPGEYSAPQVITTVDILTGKHEAGDRVLLIDLDGHHQATGTAELLADQGKKVHMLTSSLFIGAALGPLQDLFLTRQRLARKGVTFTPDIAVLEIQGTLAKGLNVYSNEIFDFDGYDTIVLAAGNTADDSLYHALKGRVKEIYRVGDCVAPRKTDMAIIEGHRIGRKI</sequence>
<dbReference type="InterPro" id="IPR001155">
    <property type="entry name" value="OxRdtase_FMN_N"/>
</dbReference>
<dbReference type="RefSeq" id="WP_207687485.1">
    <property type="nucleotide sequence ID" value="NZ_CP061799.1"/>
</dbReference>
<dbReference type="InterPro" id="IPR051793">
    <property type="entry name" value="NADH:flavin_oxidoreductase"/>
</dbReference>
<dbReference type="InterPro" id="IPR023987">
    <property type="entry name" value="CHP03977_oxidoreductase"/>
</dbReference>
<dbReference type="Gene3D" id="3.20.20.70">
    <property type="entry name" value="Aldolase class I"/>
    <property type="match status" value="1"/>
</dbReference>
<gene>
    <name evidence="12" type="ORF">dnl_37920</name>
</gene>
<evidence type="ECO:0000256" key="4">
    <source>
        <dbReference type="ARBA" id="ARBA00022630"/>
    </source>
</evidence>
<keyword evidence="7" id="KW-0560">Oxidoreductase</keyword>
<dbReference type="Pfam" id="PF00724">
    <property type="entry name" value="Oxidored_FMN"/>
    <property type="match status" value="1"/>
</dbReference>
<dbReference type="GO" id="GO:0010181">
    <property type="term" value="F:FMN binding"/>
    <property type="evidence" value="ECO:0007669"/>
    <property type="project" value="InterPro"/>
</dbReference>
<evidence type="ECO:0000256" key="3">
    <source>
        <dbReference type="ARBA" id="ARBA00011048"/>
    </source>
</evidence>
<dbReference type="Gene3D" id="3.50.50.60">
    <property type="entry name" value="FAD/NAD(P)-binding domain"/>
    <property type="match status" value="1"/>
</dbReference>
<keyword evidence="4" id="KW-0285">Flavoprotein</keyword>
<dbReference type="GO" id="GO:0051536">
    <property type="term" value="F:iron-sulfur cluster binding"/>
    <property type="evidence" value="ECO:0007669"/>
    <property type="project" value="UniProtKB-KW"/>
</dbReference>
<dbReference type="InterPro" id="IPR013785">
    <property type="entry name" value="Aldolase_TIM"/>
</dbReference>